<accession>A0A402A6W2</accession>
<evidence type="ECO:0000259" key="4">
    <source>
        <dbReference type="Pfam" id="PF00933"/>
    </source>
</evidence>
<evidence type="ECO:0000256" key="1">
    <source>
        <dbReference type="ARBA" id="ARBA00005336"/>
    </source>
</evidence>
<dbReference type="AlphaFoldDB" id="A0A402A6W2"/>
<comment type="caution">
    <text evidence="5">The sequence shown here is derived from an EMBL/GenBank/DDBJ whole genome shotgun (WGS) entry which is preliminary data.</text>
</comment>
<evidence type="ECO:0000256" key="3">
    <source>
        <dbReference type="ARBA" id="ARBA00023295"/>
    </source>
</evidence>
<dbReference type="EMBL" id="BIFR01000002">
    <property type="protein sequence ID" value="GCE14731.1"/>
    <property type="molecule type" value="Genomic_DNA"/>
</dbReference>
<dbReference type="InterPro" id="IPR036881">
    <property type="entry name" value="Glyco_hydro_3_C_sf"/>
</dbReference>
<dbReference type="InterPro" id="IPR017853">
    <property type="entry name" value="GH"/>
</dbReference>
<dbReference type="GO" id="GO:0009254">
    <property type="term" value="P:peptidoglycan turnover"/>
    <property type="evidence" value="ECO:0007669"/>
    <property type="project" value="TreeGrafter"/>
</dbReference>
<dbReference type="PANTHER" id="PTHR30480">
    <property type="entry name" value="BETA-HEXOSAMINIDASE-RELATED"/>
    <property type="match status" value="1"/>
</dbReference>
<protein>
    <submittedName>
        <fullName evidence="5">Beta-glucosidase</fullName>
    </submittedName>
</protein>
<evidence type="ECO:0000313" key="6">
    <source>
        <dbReference type="Proteomes" id="UP000287352"/>
    </source>
</evidence>
<dbReference type="PRINTS" id="PR00133">
    <property type="entry name" value="GLHYDRLASE3"/>
</dbReference>
<dbReference type="NCBIfam" id="NF003740">
    <property type="entry name" value="PRK05337.1"/>
    <property type="match status" value="1"/>
</dbReference>
<evidence type="ECO:0000256" key="2">
    <source>
        <dbReference type="ARBA" id="ARBA00022801"/>
    </source>
</evidence>
<dbReference type="InterPro" id="IPR036962">
    <property type="entry name" value="Glyco_hydro_3_N_sf"/>
</dbReference>
<dbReference type="Gene3D" id="3.40.50.1700">
    <property type="entry name" value="Glycoside hydrolase family 3 C-terminal domain"/>
    <property type="match status" value="1"/>
</dbReference>
<dbReference type="Gene3D" id="3.20.20.300">
    <property type="entry name" value="Glycoside hydrolase, family 3, N-terminal domain"/>
    <property type="match status" value="1"/>
</dbReference>
<reference evidence="6" key="1">
    <citation type="submission" date="2018-12" db="EMBL/GenBank/DDBJ databases">
        <title>Tengunoibacter tsumagoiensis gen. nov., sp. nov., Dictyobacter kobayashii sp. nov., D. alpinus sp. nov., and D. joshuensis sp. nov. and description of Dictyobacteraceae fam. nov. within the order Ktedonobacterales isolated from Tengu-no-mugimeshi.</title>
        <authorList>
            <person name="Wang C.M."/>
            <person name="Zheng Y."/>
            <person name="Sakai Y."/>
            <person name="Toyoda A."/>
            <person name="Minakuchi Y."/>
            <person name="Abe K."/>
            <person name="Yokota A."/>
            <person name="Yabe S."/>
        </authorList>
    </citation>
    <scope>NUCLEOTIDE SEQUENCE [LARGE SCALE GENOMIC DNA]</scope>
    <source>
        <strain evidence="6">Uno3</strain>
    </source>
</reference>
<dbReference type="RefSeq" id="WP_126582270.1">
    <property type="nucleotide sequence ID" value="NZ_BIFR01000002.1"/>
</dbReference>
<organism evidence="5 6">
    <name type="scientific">Tengunoibacter tsumagoiensis</name>
    <dbReference type="NCBI Taxonomy" id="2014871"/>
    <lineage>
        <taxon>Bacteria</taxon>
        <taxon>Bacillati</taxon>
        <taxon>Chloroflexota</taxon>
        <taxon>Ktedonobacteria</taxon>
        <taxon>Ktedonobacterales</taxon>
        <taxon>Dictyobacteraceae</taxon>
        <taxon>Tengunoibacter</taxon>
    </lineage>
</organism>
<feature type="domain" description="Glycoside hydrolase family 3 N-terminal" evidence="4">
    <location>
        <begin position="19"/>
        <end position="344"/>
    </location>
</feature>
<keyword evidence="2" id="KW-0378">Hydrolase</keyword>
<dbReference type="GO" id="GO:0005975">
    <property type="term" value="P:carbohydrate metabolic process"/>
    <property type="evidence" value="ECO:0007669"/>
    <property type="project" value="InterPro"/>
</dbReference>
<dbReference type="Proteomes" id="UP000287352">
    <property type="component" value="Unassembled WGS sequence"/>
</dbReference>
<dbReference type="Pfam" id="PF00933">
    <property type="entry name" value="Glyco_hydro_3"/>
    <property type="match status" value="1"/>
</dbReference>
<name>A0A402A6W2_9CHLR</name>
<sequence length="541" mass="58635">MLDTSKTTQAAPLTEGMSLEELIGQVLMFGFEGTTVPAHFAELLRTNHIGNVIFFARNVHDVEQIQALTAELQRIAQEAGQRYPLLISIDQENGMVRRFGDSTTTFPGNMALGAIGSEEMARAIATATGRELRALGINMNLAPVVDINNNPLNPVIGVRSFGEDPQMVGRLGVAMLEGYRDAGVVTCLKHFPGHGDTAVDSHEALPSIPYEQERLDAIELIPFKQGIAAGADSIMVAHLALPALITDSSLPASLSPEIIRNLLRQQLGYQGMIITDCLEMNAVSETLGTESGALRALQAGADIALVSHTYQRQLGSIQAIKAALEAGTLSLETIREAAEHVLQLKARLPSWEDQTAPATDVIGSAAHQQLRDQAYEQAITVVKNEQQLIPLHINADQRLLVLFSEMGSQTQAVDAFQPEEALLSCLKKHYPQLTSYTVLRTANEHEQAQFQQRLAEADIILVVTINASLDPFQAEVMQQVLRTGKATIGLAIYNPYDLLAFPELKTYLVTYEVTEPALQAAARVISGDIVALGKLPVSLAQ</sequence>
<dbReference type="InterPro" id="IPR001764">
    <property type="entry name" value="Glyco_hydro_3_N"/>
</dbReference>
<dbReference type="InterPro" id="IPR050226">
    <property type="entry name" value="NagZ_Beta-hexosaminidase"/>
</dbReference>
<evidence type="ECO:0000313" key="5">
    <source>
        <dbReference type="EMBL" id="GCE14731.1"/>
    </source>
</evidence>
<dbReference type="PANTHER" id="PTHR30480:SF16">
    <property type="entry name" value="GLYCOSIDE HYDROLASE FAMILY 3 DOMAIN PROTEIN"/>
    <property type="match status" value="1"/>
</dbReference>
<keyword evidence="3" id="KW-0326">Glycosidase</keyword>
<comment type="similarity">
    <text evidence="1">Belongs to the glycosyl hydrolase 3 family.</text>
</comment>
<dbReference type="SUPFAM" id="SSF51445">
    <property type="entry name" value="(Trans)glycosidases"/>
    <property type="match status" value="1"/>
</dbReference>
<proteinExistence type="inferred from homology"/>
<gene>
    <name evidence="5" type="ORF">KTT_45900</name>
</gene>
<dbReference type="OrthoDB" id="9805821at2"/>
<keyword evidence="6" id="KW-1185">Reference proteome</keyword>
<dbReference type="GO" id="GO:0004553">
    <property type="term" value="F:hydrolase activity, hydrolyzing O-glycosyl compounds"/>
    <property type="evidence" value="ECO:0007669"/>
    <property type="project" value="InterPro"/>
</dbReference>